<keyword evidence="3 6" id="KW-0812">Transmembrane</keyword>
<feature type="transmembrane region" description="Helical" evidence="6">
    <location>
        <begin position="241"/>
        <end position="257"/>
    </location>
</feature>
<feature type="domain" description="Citrate transporter-like" evidence="7">
    <location>
        <begin position="11"/>
        <end position="297"/>
    </location>
</feature>
<comment type="caution">
    <text evidence="8">The sequence shown here is derived from an EMBL/GenBank/DDBJ whole genome shotgun (WGS) entry which is preliminary data.</text>
</comment>
<dbReference type="GO" id="GO:0055085">
    <property type="term" value="P:transmembrane transport"/>
    <property type="evidence" value="ECO:0007669"/>
    <property type="project" value="InterPro"/>
</dbReference>
<evidence type="ECO:0000256" key="4">
    <source>
        <dbReference type="ARBA" id="ARBA00022989"/>
    </source>
</evidence>
<evidence type="ECO:0000313" key="9">
    <source>
        <dbReference type="Proteomes" id="UP000014923"/>
    </source>
</evidence>
<dbReference type="Pfam" id="PF03600">
    <property type="entry name" value="CitMHS"/>
    <property type="match status" value="1"/>
</dbReference>
<evidence type="ECO:0000256" key="6">
    <source>
        <dbReference type="SAM" id="Phobius"/>
    </source>
</evidence>
<gene>
    <name evidence="8" type="ORF">TCEL_02302</name>
</gene>
<feature type="transmembrane region" description="Helical" evidence="6">
    <location>
        <begin position="12"/>
        <end position="30"/>
    </location>
</feature>
<evidence type="ECO:0000256" key="5">
    <source>
        <dbReference type="ARBA" id="ARBA00023136"/>
    </source>
</evidence>
<protein>
    <submittedName>
        <fullName evidence="8">Possible transporter</fullName>
    </submittedName>
</protein>
<dbReference type="AlphaFoldDB" id="R7RT61"/>
<dbReference type="GO" id="GO:0016020">
    <property type="term" value="C:membrane"/>
    <property type="evidence" value="ECO:0007669"/>
    <property type="project" value="UniProtKB-SubCell"/>
</dbReference>
<feature type="transmembrane region" description="Helical" evidence="6">
    <location>
        <begin position="278"/>
        <end position="301"/>
    </location>
</feature>
<evidence type="ECO:0000259" key="7">
    <source>
        <dbReference type="Pfam" id="PF03600"/>
    </source>
</evidence>
<evidence type="ECO:0000256" key="3">
    <source>
        <dbReference type="ARBA" id="ARBA00022692"/>
    </source>
</evidence>
<comment type="subcellular location">
    <subcellularLocation>
        <location evidence="1">Membrane</location>
        <topology evidence="1">Multi-pass membrane protein</topology>
    </subcellularLocation>
</comment>
<feature type="transmembrane region" description="Helical" evidence="6">
    <location>
        <begin position="198"/>
        <end position="229"/>
    </location>
</feature>
<dbReference type="PANTHER" id="PTHR43568">
    <property type="entry name" value="P PROTEIN"/>
    <property type="match status" value="1"/>
</dbReference>
<name>R7RT61_9CLOT</name>
<dbReference type="Proteomes" id="UP000014923">
    <property type="component" value="Unassembled WGS sequence"/>
</dbReference>
<dbReference type="PANTHER" id="PTHR43568:SF1">
    <property type="entry name" value="P PROTEIN"/>
    <property type="match status" value="1"/>
</dbReference>
<dbReference type="eggNOG" id="COG1055">
    <property type="taxonomic scope" value="Bacteria"/>
</dbReference>
<feature type="transmembrane region" description="Helical" evidence="6">
    <location>
        <begin position="155"/>
        <end position="177"/>
    </location>
</feature>
<proteinExistence type="predicted"/>
<dbReference type="InterPro" id="IPR051475">
    <property type="entry name" value="Diverse_Ion_Transporter"/>
</dbReference>
<dbReference type="RefSeq" id="WP_018666502.1">
    <property type="nucleotide sequence ID" value="NZ_HF952039.1"/>
</dbReference>
<dbReference type="OrthoDB" id="3177666at2"/>
<keyword evidence="2" id="KW-0813">Transport</keyword>
<feature type="transmembrane region" description="Helical" evidence="6">
    <location>
        <begin position="313"/>
        <end position="332"/>
    </location>
</feature>
<accession>R7RT61</accession>
<dbReference type="HOGENOM" id="CLU_063025_0_0_9"/>
<feature type="transmembrane region" description="Helical" evidence="6">
    <location>
        <begin position="78"/>
        <end position="108"/>
    </location>
</feature>
<keyword evidence="9" id="KW-1185">Reference proteome</keyword>
<evidence type="ECO:0000256" key="2">
    <source>
        <dbReference type="ARBA" id="ARBA00022448"/>
    </source>
</evidence>
<feature type="transmembrane region" description="Helical" evidence="6">
    <location>
        <begin position="36"/>
        <end position="57"/>
    </location>
</feature>
<evidence type="ECO:0000313" key="8">
    <source>
        <dbReference type="EMBL" id="CDF59234.1"/>
    </source>
</evidence>
<keyword evidence="5 6" id="KW-0472">Membrane</keyword>
<dbReference type="InterPro" id="IPR004680">
    <property type="entry name" value="Cit_transptr-like_dom"/>
</dbReference>
<keyword evidence="4 6" id="KW-1133">Transmembrane helix</keyword>
<evidence type="ECO:0000256" key="1">
    <source>
        <dbReference type="ARBA" id="ARBA00004141"/>
    </source>
</evidence>
<sequence>MINQFVNKAKEDVVLFLSFLLAVLTSFISFPKIEYIDLKVLISLFNLMIVVEAFEEYKLLEVISIRILDKFSNERKVSLVLIVITFIFSMFVTNDVALITFVPLALIIAKKTNINPAEIIIFQTLAANIGSSLTPMGNPQNLFLYSKFNINTLEFFYIMLPFVVLGLVFLFILNFKIPNKDIVFHIEEIEIKDTKKTSIFLGLFILIILSIFNIINYYIAFVITILVTFILERKLFKEVDFALLLTFVFFFIFIGNLSNVESIKIIFDKMLNKPKATYVSAIILSQFISNVPCAILLSGFTKNYRELLLGVDVGGMGTLIASLASVISYKFYANEYKKLKKKYLFTFTIYNFFALLVFALLFLYLI</sequence>
<reference evidence="8" key="1">
    <citation type="submission" date="2013-03" db="EMBL/GenBank/DDBJ databases">
        <title>Draft genome sequence of the hydrogen-ethanol-producing anaerobic alkalithermophilic Caloramator celere.</title>
        <authorList>
            <person name="Ciranna A."/>
            <person name="Larjo A."/>
            <person name="Kivisto A."/>
            <person name="Santala V."/>
            <person name="Roos C."/>
            <person name="Karp M."/>
        </authorList>
    </citation>
    <scope>NUCLEOTIDE SEQUENCE [LARGE SCALE GENOMIC DNA]</scope>
    <source>
        <strain evidence="8">DSM 8682</strain>
    </source>
</reference>
<feature type="transmembrane region" description="Helical" evidence="6">
    <location>
        <begin position="344"/>
        <end position="365"/>
    </location>
</feature>
<dbReference type="EMBL" id="CAVN010000149">
    <property type="protein sequence ID" value="CDF59234.1"/>
    <property type="molecule type" value="Genomic_DNA"/>
</dbReference>
<organism evidence="8 9">
    <name type="scientific">Thermobrachium celere DSM 8682</name>
    <dbReference type="NCBI Taxonomy" id="941824"/>
    <lineage>
        <taxon>Bacteria</taxon>
        <taxon>Bacillati</taxon>
        <taxon>Bacillota</taxon>
        <taxon>Clostridia</taxon>
        <taxon>Eubacteriales</taxon>
        <taxon>Clostridiaceae</taxon>
        <taxon>Thermobrachium</taxon>
    </lineage>
</organism>